<protein>
    <submittedName>
        <fullName evidence="1">Uncharacterized protein</fullName>
    </submittedName>
</protein>
<accession>A0A0R0AQ21</accession>
<proteinExistence type="predicted"/>
<gene>
    <name evidence="1" type="ORF">ARC20_03080</name>
</gene>
<reference evidence="1 2" key="1">
    <citation type="submission" date="2015-10" db="EMBL/GenBank/DDBJ databases">
        <title>Genome sequencing and analysis of members of genus Stenotrophomonas.</title>
        <authorList>
            <person name="Patil P.P."/>
            <person name="Midha S."/>
            <person name="Patil P.B."/>
        </authorList>
    </citation>
    <scope>NUCLEOTIDE SEQUENCE [LARGE SCALE GENOMIC DNA]</scope>
    <source>
        <strain evidence="1 2">JCM 16536</strain>
    </source>
</reference>
<evidence type="ECO:0000313" key="2">
    <source>
        <dbReference type="Proteomes" id="UP000051802"/>
    </source>
</evidence>
<keyword evidence="2" id="KW-1185">Reference proteome</keyword>
<evidence type="ECO:0000313" key="1">
    <source>
        <dbReference type="EMBL" id="KRG47327.1"/>
    </source>
</evidence>
<dbReference type="Proteomes" id="UP000051802">
    <property type="component" value="Unassembled WGS sequence"/>
</dbReference>
<sequence>MDRATATALIDQLCRDLPAGGTSEADEFDYGWFRERVGSVAEHCRAADGIYIWQYALWHLDQAGLMPEGIAPLHWT</sequence>
<dbReference type="AlphaFoldDB" id="A0A0R0AQ21"/>
<dbReference type="EMBL" id="LLXU01000035">
    <property type="protein sequence ID" value="KRG47327.1"/>
    <property type="molecule type" value="Genomic_DNA"/>
</dbReference>
<name>A0A0R0AQ21_9GAMM</name>
<dbReference type="STRING" id="676599.ARC20_03080"/>
<organism evidence="1 2">
    <name type="scientific">Stenotrophomonas panacihumi</name>
    <dbReference type="NCBI Taxonomy" id="676599"/>
    <lineage>
        <taxon>Bacteria</taxon>
        <taxon>Pseudomonadati</taxon>
        <taxon>Pseudomonadota</taxon>
        <taxon>Gammaproteobacteria</taxon>
        <taxon>Lysobacterales</taxon>
        <taxon>Lysobacteraceae</taxon>
        <taxon>Stenotrophomonas</taxon>
    </lineage>
</organism>
<comment type="caution">
    <text evidence="1">The sequence shown here is derived from an EMBL/GenBank/DDBJ whole genome shotgun (WGS) entry which is preliminary data.</text>
</comment>